<gene>
    <name evidence="2" type="ORF">TrST_g5489</name>
</gene>
<feature type="chain" id="PRO_5040862966" description="Thioredoxin domain-containing protein" evidence="1">
    <location>
        <begin position="23"/>
        <end position="292"/>
    </location>
</feature>
<reference evidence="3" key="1">
    <citation type="journal article" date="2023" name="Commun. Biol.">
        <title>Genome analysis of Parmales, the sister group of diatoms, reveals the evolutionary specialization of diatoms from phago-mixotrophs to photoautotrophs.</title>
        <authorList>
            <person name="Ban H."/>
            <person name="Sato S."/>
            <person name="Yoshikawa S."/>
            <person name="Yamada K."/>
            <person name="Nakamura Y."/>
            <person name="Ichinomiya M."/>
            <person name="Sato N."/>
            <person name="Blanc-Mathieu R."/>
            <person name="Endo H."/>
            <person name="Kuwata A."/>
            <person name="Ogata H."/>
        </authorList>
    </citation>
    <scope>NUCLEOTIDE SEQUENCE [LARGE SCALE GENOMIC DNA]</scope>
    <source>
        <strain evidence="3">NIES 3701</strain>
    </source>
</reference>
<accession>A0A9W6ZYH5</accession>
<keyword evidence="3" id="KW-1185">Reference proteome</keyword>
<sequence>MLRLLLPLLAVSAGALVVPLKAADPAKSLAGQRLELANGLGSLDVGEILQTTQSKTLVVLGTHAADFNACEYMQKLRFYLPRLKAAGVDRCMMVVNGEQKQASKLAALLDLPDEVELLSDPTGEAGRRFGCDRGFRPDDNNLNPYVKLTVVGLGFGPPWQTLPPVLAGYFGSPDGKRDWIEAAMRQNELNGRTPAALTLGADGAVLANKFDDLPLDWGVRPFELATLRLQNLKDVQLAHYGELKPADDRCLTQLGGCAVVGPGGSPLFSWVDRGLCDVADFEALLAALEVSL</sequence>
<keyword evidence="1" id="KW-0732">Signal</keyword>
<evidence type="ECO:0000313" key="2">
    <source>
        <dbReference type="EMBL" id="GMH62181.1"/>
    </source>
</evidence>
<name>A0A9W6ZYH5_9STRA</name>
<dbReference type="OrthoDB" id="40334at2759"/>
<dbReference type="EMBL" id="BRXY01000076">
    <property type="protein sequence ID" value="GMH62181.1"/>
    <property type="molecule type" value="Genomic_DNA"/>
</dbReference>
<evidence type="ECO:0000313" key="3">
    <source>
        <dbReference type="Proteomes" id="UP001165085"/>
    </source>
</evidence>
<dbReference type="Proteomes" id="UP001165085">
    <property type="component" value="Unassembled WGS sequence"/>
</dbReference>
<protein>
    <recommendedName>
        <fullName evidence="4">Thioredoxin domain-containing protein</fullName>
    </recommendedName>
</protein>
<organism evidence="2 3">
    <name type="scientific">Triparma strigata</name>
    <dbReference type="NCBI Taxonomy" id="1606541"/>
    <lineage>
        <taxon>Eukaryota</taxon>
        <taxon>Sar</taxon>
        <taxon>Stramenopiles</taxon>
        <taxon>Ochrophyta</taxon>
        <taxon>Bolidophyceae</taxon>
        <taxon>Parmales</taxon>
        <taxon>Triparmaceae</taxon>
        <taxon>Triparma</taxon>
    </lineage>
</organism>
<comment type="caution">
    <text evidence="2">The sequence shown here is derived from an EMBL/GenBank/DDBJ whole genome shotgun (WGS) entry which is preliminary data.</text>
</comment>
<dbReference type="AlphaFoldDB" id="A0A9W6ZYH5"/>
<proteinExistence type="predicted"/>
<feature type="signal peptide" evidence="1">
    <location>
        <begin position="1"/>
        <end position="22"/>
    </location>
</feature>
<evidence type="ECO:0000256" key="1">
    <source>
        <dbReference type="SAM" id="SignalP"/>
    </source>
</evidence>
<evidence type="ECO:0008006" key="4">
    <source>
        <dbReference type="Google" id="ProtNLM"/>
    </source>
</evidence>